<comment type="subcellular location">
    <subcellularLocation>
        <location evidence="2">Chromosome</location>
        <location evidence="2">Centromere</location>
    </subcellularLocation>
    <subcellularLocation>
        <location evidence="1">Nucleus</location>
    </subcellularLocation>
</comment>
<dbReference type="OrthoDB" id="6347512at2759"/>
<evidence type="ECO:0000256" key="5">
    <source>
        <dbReference type="ARBA" id="ARBA00023242"/>
    </source>
</evidence>
<keyword evidence="8" id="KW-1185">Reference proteome</keyword>
<dbReference type="Proteomes" id="UP000770015">
    <property type="component" value="Unassembled WGS sequence"/>
</dbReference>
<reference evidence="7" key="1">
    <citation type="journal article" date="2021" name="Nat. Commun.">
        <title>Genetic determinants of endophytism in the Arabidopsis root mycobiome.</title>
        <authorList>
            <person name="Mesny F."/>
            <person name="Miyauchi S."/>
            <person name="Thiergart T."/>
            <person name="Pickel B."/>
            <person name="Atanasova L."/>
            <person name="Karlsson M."/>
            <person name="Huettel B."/>
            <person name="Barry K.W."/>
            <person name="Haridas S."/>
            <person name="Chen C."/>
            <person name="Bauer D."/>
            <person name="Andreopoulos W."/>
            <person name="Pangilinan J."/>
            <person name="LaButti K."/>
            <person name="Riley R."/>
            <person name="Lipzen A."/>
            <person name="Clum A."/>
            <person name="Drula E."/>
            <person name="Henrissat B."/>
            <person name="Kohler A."/>
            <person name="Grigoriev I.V."/>
            <person name="Martin F.M."/>
            <person name="Hacquard S."/>
        </authorList>
    </citation>
    <scope>NUCLEOTIDE SEQUENCE</scope>
    <source>
        <strain evidence="7">MPI-SDFR-AT-0117</strain>
    </source>
</reference>
<evidence type="ECO:0000256" key="4">
    <source>
        <dbReference type="ARBA" id="ARBA00022454"/>
    </source>
</evidence>
<dbReference type="InterPro" id="IPR012485">
    <property type="entry name" value="CENP-I"/>
</dbReference>
<accession>A0A9P8VE77</accession>
<keyword evidence="6" id="KW-0137">Centromere</keyword>
<dbReference type="PANTHER" id="PTHR48208">
    <property type="entry name" value="CENTROMERE PROTEIN I"/>
    <property type="match status" value="1"/>
</dbReference>
<organism evidence="7 8">
    <name type="scientific">Plectosphaerella plurivora</name>
    <dbReference type="NCBI Taxonomy" id="936078"/>
    <lineage>
        <taxon>Eukaryota</taxon>
        <taxon>Fungi</taxon>
        <taxon>Dikarya</taxon>
        <taxon>Ascomycota</taxon>
        <taxon>Pezizomycotina</taxon>
        <taxon>Sordariomycetes</taxon>
        <taxon>Hypocreomycetidae</taxon>
        <taxon>Glomerellales</taxon>
        <taxon>Plectosphaerellaceae</taxon>
        <taxon>Plectosphaerella</taxon>
    </lineage>
</organism>
<keyword evidence="4" id="KW-0158">Chromosome</keyword>
<proteinExistence type="inferred from homology"/>
<dbReference type="GO" id="GO:0000070">
    <property type="term" value="P:mitotic sister chromatid segregation"/>
    <property type="evidence" value="ECO:0007669"/>
    <property type="project" value="TreeGrafter"/>
</dbReference>
<dbReference type="GO" id="GO:0005634">
    <property type="term" value="C:nucleus"/>
    <property type="evidence" value="ECO:0007669"/>
    <property type="project" value="UniProtKB-SubCell"/>
</dbReference>
<keyword evidence="5" id="KW-0539">Nucleus</keyword>
<evidence type="ECO:0000256" key="1">
    <source>
        <dbReference type="ARBA" id="ARBA00004123"/>
    </source>
</evidence>
<evidence type="ECO:0000256" key="3">
    <source>
        <dbReference type="ARBA" id="ARBA00005470"/>
    </source>
</evidence>
<comment type="similarity">
    <text evidence="3">Belongs to the CENP-I/CTF3 family.</text>
</comment>
<sequence length="703" mass="78071">MTTPDELLNGLIEDVTEASKLPAKKRGTSIKPTVERLTSAIYEHGLESEQLGKLLDLICTPSYLDQASLNALINNLYPATSIRSDDILKMVGCLGQGELKPSYSIQAGLLRWLVMVYHVIQEPVILSHAYAVLFNLLETAAIRPQLCHVLAVITRRKHVRPFRIQALLQFSRTSDPPLIGLLRIFKDYYPEIIVAEAVRGKASAFKHPDPAWRERLNDIQREHAQRTAIDSLQPRHGFSVNRDNFRRGAAPRPSGIPGTSVTLEEVNSADKLVQNIDKIELPSQLAAVLVDPLLQKLLVLRKDETTSRRVTRWIGAALADFLEGNSDTKSFVDMMDVLADFVTRTKETPPIILNFLVKLFATWNGVDAQASIITIMSYATLMDFADLELLLVPLEKCLPAIVEAQLSLLGLYRDLLRHWTALLKSLDAVPQDRPLKSIRGLQVRANALALNLVHAFPSQRVHAAVLEFYEQAAATTTDPFLEPSLRIAHPPAELVYSLFFSSSLVNVSRLSGVLARYKTAFETAMVRDRSAYTNKDLRQFNGFLMDLCNCLWRGRAFNATDRNALACTASPAVISRYQRYVDSLNDDLHLHWLFGFSFSPVLCSRSIAYVRLLEDEADAEALSAGRRGLSTRHAGPVTQSSLQRLAAARGLQLAWAEYRVHVLHGLDGEGLVGIGALMRNVMKGLQGGPLSSQVMSSQTSRIG</sequence>
<dbReference type="Pfam" id="PF07778">
    <property type="entry name" value="CENP-I"/>
    <property type="match status" value="2"/>
</dbReference>
<evidence type="ECO:0000313" key="7">
    <source>
        <dbReference type="EMBL" id="KAH6689011.1"/>
    </source>
</evidence>
<dbReference type="CDD" id="cd22647">
    <property type="entry name" value="CTF3_NTD_HEAT"/>
    <property type="match status" value="1"/>
</dbReference>
<comment type="caution">
    <text evidence="7">The sequence shown here is derived from an EMBL/GenBank/DDBJ whole genome shotgun (WGS) entry which is preliminary data.</text>
</comment>
<dbReference type="PANTHER" id="PTHR48208:SF2">
    <property type="entry name" value="CENTROMERE PROTEIN I"/>
    <property type="match status" value="1"/>
</dbReference>
<gene>
    <name evidence="7" type="ORF">F5X68DRAFT_254851</name>
</gene>
<name>A0A9P8VE77_9PEZI</name>
<evidence type="ECO:0000256" key="2">
    <source>
        <dbReference type="ARBA" id="ARBA00004584"/>
    </source>
</evidence>
<evidence type="ECO:0000313" key="8">
    <source>
        <dbReference type="Proteomes" id="UP000770015"/>
    </source>
</evidence>
<dbReference type="AlphaFoldDB" id="A0A9P8VE77"/>
<dbReference type="EMBL" id="JAGSXJ010000008">
    <property type="protein sequence ID" value="KAH6689011.1"/>
    <property type="molecule type" value="Genomic_DNA"/>
</dbReference>
<evidence type="ECO:0000256" key="6">
    <source>
        <dbReference type="ARBA" id="ARBA00023328"/>
    </source>
</evidence>
<dbReference type="GO" id="GO:0034080">
    <property type="term" value="P:CENP-A containing chromatin assembly"/>
    <property type="evidence" value="ECO:0007669"/>
    <property type="project" value="TreeGrafter"/>
</dbReference>
<dbReference type="GO" id="GO:0000939">
    <property type="term" value="C:inner kinetochore"/>
    <property type="evidence" value="ECO:0007669"/>
    <property type="project" value="TreeGrafter"/>
</dbReference>
<protein>
    <submittedName>
        <fullName evidence="7">Mis6 domain-containing protein</fullName>
    </submittedName>
</protein>